<accession>A0A645HPG0</accession>
<dbReference type="EMBL" id="VSSQ01097659">
    <property type="protein sequence ID" value="MPN40928.1"/>
    <property type="molecule type" value="Genomic_DNA"/>
</dbReference>
<gene>
    <name evidence="1" type="ORF">SDC9_188468</name>
</gene>
<name>A0A645HPG0_9ZZZZ</name>
<protein>
    <submittedName>
        <fullName evidence="1">Uncharacterized protein</fullName>
    </submittedName>
</protein>
<dbReference type="AlphaFoldDB" id="A0A645HPG0"/>
<sequence length="123" mass="13744">MHFDQARHAFLHALELLVGAAQGREPRDGRLDDQAHFHEVDEHVARVERDELEARDEVVGRGGLDVGALALPDLDRSPGFQRDHRFPEEIPAHLEPLGEDSLGRKLAAGKGRGILDHRLDRAQ</sequence>
<comment type="caution">
    <text evidence="1">The sequence shown here is derived from an EMBL/GenBank/DDBJ whole genome shotgun (WGS) entry which is preliminary data.</text>
</comment>
<reference evidence="1" key="1">
    <citation type="submission" date="2019-08" db="EMBL/GenBank/DDBJ databases">
        <authorList>
            <person name="Kucharzyk K."/>
            <person name="Murdoch R.W."/>
            <person name="Higgins S."/>
            <person name="Loffler F."/>
        </authorList>
    </citation>
    <scope>NUCLEOTIDE SEQUENCE</scope>
</reference>
<proteinExistence type="predicted"/>
<evidence type="ECO:0000313" key="1">
    <source>
        <dbReference type="EMBL" id="MPN40928.1"/>
    </source>
</evidence>
<organism evidence="1">
    <name type="scientific">bioreactor metagenome</name>
    <dbReference type="NCBI Taxonomy" id="1076179"/>
    <lineage>
        <taxon>unclassified sequences</taxon>
        <taxon>metagenomes</taxon>
        <taxon>ecological metagenomes</taxon>
    </lineage>
</organism>